<dbReference type="InterPro" id="IPR027417">
    <property type="entry name" value="P-loop_NTPase"/>
</dbReference>
<dbReference type="EMBL" id="JACIDU010000012">
    <property type="protein sequence ID" value="MBB4104452.1"/>
    <property type="molecule type" value="Genomic_DNA"/>
</dbReference>
<comment type="caution">
    <text evidence="2">The sequence shown here is derived from an EMBL/GenBank/DDBJ whole genome shotgun (WGS) entry which is preliminary data.</text>
</comment>
<evidence type="ECO:0000313" key="2">
    <source>
        <dbReference type="EMBL" id="MBB4104452.1"/>
    </source>
</evidence>
<feature type="transmembrane region" description="Helical" evidence="1">
    <location>
        <begin position="31"/>
        <end position="50"/>
    </location>
</feature>
<name>A0A7W6P252_9HYPH</name>
<protein>
    <submittedName>
        <fullName evidence="2">ABC-type cobalamin/Fe3+-siderophores transport system ATPase subunit</fullName>
    </submittedName>
</protein>
<sequence length="64" mass="6961">MALAQALARKPKVLLTDEQTSAFDLHCQIEVLGVVSALAAKAGMIVLIALDDLNHALLSRIHRW</sequence>
<reference evidence="2 3" key="1">
    <citation type="submission" date="2020-08" db="EMBL/GenBank/DDBJ databases">
        <title>Genomic Encyclopedia of Type Strains, Phase IV (KMG-IV): sequencing the most valuable type-strain genomes for metagenomic binning, comparative biology and taxonomic classification.</title>
        <authorList>
            <person name="Goeker M."/>
        </authorList>
    </citation>
    <scope>NUCLEOTIDE SEQUENCE [LARGE SCALE GENOMIC DNA]</scope>
    <source>
        <strain evidence="2 3">DSM 26385</strain>
    </source>
</reference>
<organism evidence="2 3">
    <name type="scientific">Allorhizobium borbori</name>
    <dbReference type="NCBI Taxonomy" id="485907"/>
    <lineage>
        <taxon>Bacteria</taxon>
        <taxon>Pseudomonadati</taxon>
        <taxon>Pseudomonadota</taxon>
        <taxon>Alphaproteobacteria</taxon>
        <taxon>Hyphomicrobiales</taxon>
        <taxon>Rhizobiaceae</taxon>
        <taxon>Rhizobium/Agrobacterium group</taxon>
        <taxon>Allorhizobium</taxon>
    </lineage>
</organism>
<keyword evidence="1" id="KW-1133">Transmembrane helix</keyword>
<proteinExistence type="predicted"/>
<dbReference type="Gene3D" id="3.40.50.300">
    <property type="entry name" value="P-loop containing nucleotide triphosphate hydrolases"/>
    <property type="match status" value="1"/>
</dbReference>
<accession>A0A7W6P252</accession>
<dbReference type="Proteomes" id="UP000584824">
    <property type="component" value="Unassembled WGS sequence"/>
</dbReference>
<gene>
    <name evidence="2" type="ORF">GGQ66_003029</name>
</gene>
<keyword evidence="3" id="KW-1185">Reference proteome</keyword>
<keyword evidence="1" id="KW-0812">Transmembrane</keyword>
<evidence type="ECO:0000256" key="1">
    <source>
        <dbReference type="SAM" id="Phobius"/>
    </source>
</evidence>
<keyword evidence="1" id="KW-0472">Membrane</keyword>
<evidence type="ECO:0000313" key="3">
    <source>
        <dbReference type="Proteomes" id="UP000584824"/>
    </source>
</evidence>
<dbReference type="AlphaFoldDB" id="A0A7W6P252"/>
<dbReference type="SUPFAM" id="SSF52540">
    <property type="entry name" value="P-loop containing nucleoside triphosphate hydrolases"/>
    <property type="match status" value="1"/>
</dbReference>